<accession>B7Q2F4</accession>
<evidence type="ECO:0000313" key="4">
    <source>
        <dbReference type="Proteomes" id="UP000001555"/>
    </source>
</evidence>
<protein>
    <recommendedName>
        <fullName evidence="5">Secreted protein</fullName>
    </recommendedName>
</protein>
<dbReference type="AlphaFoldDB" id="B7Q2F4"/>
<dbReference type="HOGENOM" id="CLU_2998770_0_0_1"/>
<proteinExistence type="predicted"/>
<dbReference type="VEuPathDB" id="VectorBase:ISCW009550"/>
<evidence type="ECO:0008006" key="5">
    <source>
        <dbReference type="Google" id="ProtNLM"/>
    </source>
</evidence>
<dbReference type="EnsemblMetazoa" id="ISCW009550-RA">
    <property type="protein sequence ID" value="ISCW009550-PA"/>
    <property type="gene ID" value="ISCW009550"/>
</dbReference>
<feature type="signal peptide" evidence="1">
    <location>
        <begin position="1"/>
        <end position="21"/>
    </location>
</feature>
<feature type="chain" id="PRO_5014568204" description="Secreted protein" evidence="1">
    <location>
        <begin position="22"/>
        <end position="57"/>
    </location>
</feature>
<reference evidence="3" key="2">
    <citation type="submission" date="2020-05" db="UniProtKB">
        <authorList>
            <consortium name="EnsemblMetazoa"/>
        </authorList>
    </citation>
    <scope>IDENTIFICATION</scope>
    <source>
        <strain evidence="3">wikel</strain>
    </source>
</reference>
<dbReference type="PaxDb" id="6945-B7Q2F4"/>
<keyword evidence="1" id="KW-0732">Signal</keyword>
<keyword evidence="4" id="KW-1185">Reference proteome</keyword>
<organism>
    <name type="scientific">Ixodes scapularis</name>
    <name type="common">Black-legged tick</name>
    <name type="synonym">Deer tick</name>
    <dbReference type="NCBI Taxonomy" id="6945"/>
    <lineage>
        <taxon>Eukaryota</taxon>
        <taxon>Metazoa</taxon>
        <taxon>Ecdysozoa</taxon>
        <taxon>Arthropoda</taxon>
        <taxon>Chelicerata</taxon>
        <taxon>Arachnida</taxon>
        <taxon>Acari</taxon>
        <taxon>Parasitiformes</taxon>
        <taxon>Ixodida</taxon>
        <taxon>Ixodoidea</taxon>
        <taxon>Ixodidae</taxon>
        <taxon>Ixodinae</taxon>
        <taxon>Ixodes</taxon>
    </lineage>
</organism>
<name>B7Q2F4_IXOSC</name>
<evidence type="ECO:0000256" key="1">
    <source>
        <dbReference type="SAM" id="SignalP"/>
    </source>
</evidence>
<dbReference type="VEuPathDB" id="VectorBase:ISCI009550"/>
<sequence length="57" mass="5843">MSPTGALALLLGLSAVQVSWARTPMCGQAEPWTVSGGYNPVMAARGNITLVALLKAT</sequence>
<reference evidence="2 4" key="1">
    <citation type="submission" date="2008-03" db="EMBL/GenBank/DDBJ databases">
        <title>Annotation of Ixodes scapularis.</title>
        <authorList>
            <consortium name="Ixodes scapularis Genome Project Consortium"/>
            <person name="Caler E."/>
            <person name="Hannick L.I."/>
            <person name="Bidwell S."/>
            <person name="Joardar V."/>
            <person name="Thiagarajan M."/>
            <person name="Amedeo P."/>
            <person name="Galinsky K.J."/>
            <person name="Schobel S."/>
            <person name="Inman J."/>
            <person name="Hostetler J."/>
            <person name="Miller J."/>
            <person name="Hammond M."/>
            <person name="Megy K."/>
            <person name="Lawson D."/>
            <person name="Kodira C."/>
            <person name="Sutton G."/>
            <person name="Meyer J."/>
            <person name="Hill C.A."/>
            <person name="Birren B."/>
            <person name="Nene V."/>
            <person name="Collins F."/>
            <person name="Alarcon-Chaidez F."/>
            <person name="Wikel S."/>
            <person name="Strausberg R."/>
        </authorList>
    </citation>
    <scope>NUCLEOTIDE SEQUENCE [LARGE SCALE GENOMIC DNA]</scope>
    <source>
        <strain evidence="4">Wikel</strain>
        <strain evidence="2">Wikel colony</strain>
    </source>
</reference>
<dbReference type="Proteomes" id="UP000001555">
    <property type="component" value="Unassembled WGS sequence"/>
</dbReference>
<dbReference type="EMBL" id="ABJB011013482">
    <property type="status" value="NOT_ANNOTATED_CDS"/>
    <property type="molecule type" value="Genomic_DNA"/>
</dbReference>
<evidence type="ECO:0000313" key="2">
    <source>
        <dbReference type="EMBL" id="EEC13026.1"/>
    </source>
</evidence>
<dbReference type="InParanoid" id="B7Q2F4"/>
<dbReference type="EMBL" id="DS843856">
    <property type="protein sequence ID" value="EEC13026.1"/>
    <property type="molecule type" value="Genomic_DNA"/>
</dbReference>
<gene>
    <name evidence="2" type="ORF">IscW_ISCW009550</name>
</gene>
<evidence type="ECO:0000313" key="3">
    <source>
        <dbReference type="EnsemblMetazoa" id="ISCW009550-PA"/>
    </source>
</evidence>